<dbReference type="EC" id="3.1.1.101" evidence="5"/>
<evidence type="ECO:0000256" key="2">
    <source>
        <dbReference type="ARBA" id="ARBA00022764"/>
    </source>
</evidence>
<gene>
    <name evidence="9" type="ORF">HNR12_004491</name>
</gene>
<accession>A0A853BTF5</accession>
<comment type="catalytic activity">
    <reaction evidence="4">
        <text>(ethylene terephthalate)(n) + H2O = (ethylene terephthalate)(n-1) + 4-[(2-hydroxyethoxy)carbonyl]benzoate + H(+)</text>
        <dbReference type="Rhea" id="RHEA:49528"/>
        <dbReference type="Rhea" id="RHEA-COMP:12420"/>
        <dbReference type="Rhea" id="RHEA-COMP:12421"/>
        <dbReference type="ChEBI" id="CHEBI:15377"/>
        <dbReference type="ChEBI" id="CHEBI:15378"/>
        <dbReference type="ChEBI" id="CHEBI:131701"/>
        <dbReference type="ChEBI" id="CHEBI:131704"/>
        <dbReference type="EC" id="3.1.1.101"/>
    </reaction>
    <physiologicalReaction direction="left-to-right" evidence="4">
        <dbReference type="Rhea" id="RHEA:49529"/>
    </physiologicalReaction>
</comment>
<dbReference type="Gene3D" id="3.40.50.1820">
    <property type="entry name" value="alpha/beta hydrolase"/>
    <property type="match status" value="1"/>
</dbReference>
<evidence type="ECO:0000256" key="1">
    <source>
        <dbReference type="ARBA" id="ARBA00004418"/>
    </source>
</evidence>
<dbReference type="Pfam" id="PF12740">
    <property type="entry name" value="PETase"/>
    <property type="match status" value="1"/>
</dbReference>
<dbReference type="InterPro" id="IPR029058">
    <property type="entry name" value="AB_hydrolase_fold"/>
</dbReference>
<dbReference type="InterPro" id="IPR006311">
    <property type="entry name" value="TAT_signal"/>
</dbReference>
<proteinExistence type="predicted"/>
<dbReference type="RefSeq" id="WP_179769409.1">
    <property type="nucleotide sequence ID" value="NZ_JACCFO010000001.1"/>
</dbReference>
<feature type="signal peptide" evidence="7">
    <location>
        <begin position="1"/>
        <end position="33"/>
    </location>
</feature>
<dbReference type="Proteomes" id="UP000575985">
    <property type="component" value="Unassembled WGS sequence"/>
</dbReference>
<sequence>MGSRRLLRRAFAAAFTLLAAAALVPAASGTAAADSARTTGGSGPYDAGYTTTLRLPDHTIYRPVELPEDEPLPIVVWGNGACRADGTWFENILTEFASHGFLVIANGEPGGTGRTDSAMLTEAIDWAVVENSRLFSPYRGHIDTGSVAVMGQSCGGIEAYEVSDDRRVDTTVIWNSGMLSDLNNHHLARLHAPIAYFTGGPSDIAYENAIDDWGRLPAGLPAFMGHLDVGHFGTFAEPNGGEYGRVGTAWLKWRLKDDPAARAEFVGPDCGLCGTAWEVQQKNLT</sequence>
<name>A0A853BTF5_9ACTN</name>
<feature type="domain" description="PET hydrolase/cutinase-like" evidence="8">
    <location>
        <begin position="59"/>
        <end position="170"/>
    </location>
</feature>
<comment type="catalytic activity">
    <reaction evidence="3">
        <text>a butanoate ester + H2O = an aliphatic alcohol + butanoate + H(+)</text>
        <dbReference type="Rhea" id="RHEA:47348"/>
        <dbReference type="ChEBI" id="CHEBI:2571"/>
        <dbReference type="ChEBI" id="CHEBI:15377"/>
        <dbReference type="ChEBI" id="CHEBI:15378"/>
        <dbReference type="ChEBI" id="CHEBI:17968"/>
        <dbReference type="ChEBI" id="CHEBI:50477"/>
    </reaction>
    <physiologicalReaction direction="left-to-right" evidence="3">
        <dbReference type="Rhea" id="RHEA:47349"/>
    </physiologicalReaction>
</comment>
<keyword evidence="10" id="KW-1185">Reference proteome</keyword>
<protein>
    <recommendedName>
        <fullName evidence="5">poly(ethylene terephthalate) hydrolase</fullName>
        <ecNumber evidence="5">3.1.1.101</ecNumber>
    </recommendedName>
    <alternativeName>
        <fullName evidence="6">Poly(ethylene terephthalate) hydrolase</fullName>
    </alternativeName>
</protein>
<comment type="caution">
    <text evidence="9">The sequence shown here is derived from an EMBL/GenBank/DDBJ whole genome shotgun (WGS) entry which is preliminary data.</text>
</comment>
<dbReference type="PANTHER" id="PTHR33428">
    <property type="entry name" value="CHLOROPHYLLASE-2, CHLOROPLASTIC"/>
    <property type="match status" value="1"/>
</dbReference>
<organism evidence="9 10">
    <name type="scientific">Streptomonospora nanhaiensis</name>
    <dbReference type="NCBI Taxonomy" id="1323731"/>
    <lineage>
        <taxon>Bacteria</taxon>
        <taxon>Bacillati</taxon>
        <taxon>Actinomycetota</taxon>
        <taxon>Actinomycetes</taxon>
        <taxon>Streptosporangiales</taxon>
        <taxon>Nocardiopsidaceae</taxon>
        <taxon>Streptomonospora</taxon>
    </lineage>
</organism>
<feature type="chain" id="PRO_5032817789" description="poly(ethylene terephthalate) hydrolase" evidence="7">
    <location>
        <begin position="34"/>
        <end position="285"/>
    </location>
</feature>
<comment type="subcellular location">
    <subcellularLocation>
        <location evidence="1">Periplasm</location>
    </subcellularLocation>
</comment>
<evidence type="ECO:0000256" key="7">
    <source>
        <dbReference type="SAM" id="SignalP"/>
    </source>
</evidence>
<evidence type="ECO:0000313" key="10">
    <source>
        <dbReference type="Proteomes" id="UP000575985"/>
    </source>
</evidence>
<dbReference type="AlphaFoldDB" id="A0A853BTF5"/>
<evidence type="ECO:0000256" key="6">
    <source>
        <dbReference type="ARBA" id="ARBA00033780"/>
    </source>
</evidence>
<evidence type="ECO:0000256" key="5">
    <source>
        <dbReference type="ARBA" id="ARBA00033764"/>
    </source>
</evidence>
<keyword evidence="2" id="KW-0574">Periplasm</keyword>
<evidence type="ECO:0000256" key="4">
    <source>
        <dbReference type="ARBA" id="ARBA00033707"/>
    </source>
</evidence>
<dbReference type="SUPFAM" id="SSF53474">
    <property type="entry name" value="alpha/beta-Hydrolases"/>
    <property type="match status" value="1"/>
</dbReference>
<reference evidence="9 10" key="1">
    <citation type="submission" date="2020-07" db="EMBL/GenBank/DDBJ databases">
        <title>Sequencing the genomes of 1000 actinobacteria strains.</title>
        <authorList>
            <person name="Klenk H.-P."/>
        </authorList>
    </citation>
    <scope>NUCLEOTIDE SEQUENCE [LARGE SCALE GENOMIC DNA]</scope>
    <source>
        <strain evidence="9 10">DSM 45927</strain>
    </source>
</reference>
<evidence type="ECO:0000256" key="3">
    <source>
        <dbReference type="ARBA" id="ARBA00033629"/>
    </source>
</evidence>
<dbReference type="InterPro" id="IPR041127">
    <property type="entry name" value="PET_hydrolase/cutinase-like"/>
</dbReference>
<evidence type="ECO:0000313" key="9">
    <source>
        <dbReference type="EMBL" id="NYI98214.1"/>
    </source>
</evidence>
<dbReference type="PANTHER" id="PTHR33428:SF14">
    <property type="entry name" value="CARBOXYLESTERASE TYPE B DOMAIN-CONTAINING PROTEIN"/>
    <property type="match status" value="1"/>
</dbReference>
<dbReference type="PROSITE" id="PS51318">
    <property type="entry name" value="TAT"/>
    <property type="match status" value="1"/>
</dbReference>
<evidence type="ECO:0000259" key="8">
    <source>
        <dbReference type="Pfam" id="PF12740"/>
    </source>
</evidence>
<keyword evidence="7" id="KW-0732">Signal</keyword>
<dbReference type="EMBL" id="JACCFO010000001">
    <property type="protein sequence ID" value="NYI98214.1"/>
    <property type="molecule type" value="Genomic_DNA"/>
</dbReference>